<accession>A0ABP8GWK9</accession>
<protein>
    <submittedName>
        <fullName evidence="1">Uncharacterized protein</fullName>
    </submittedName>
</protein>
<dbReference type="EMBL" id="BAABGY010000007">
    <property type="protein sequence ID" value="GAA4330964.1"/>
    <property type="molecule type" value="Genomic_DNA"/>
</dbReference>
<name>A0ABP8GWK9_9BACT</name>
<dbReference type="Proteomes" id="UP001501725">
    <property type="component" value="Unassembled WGS sequence"/>
</dbReference>
<comment type="caution">
    <text evidence="1">The sequence shown here is derived from an EMBL/GenBank/DDBJ whole genome shotgun (WGS) entry which is preliminary data.</text>
</comment>
<gene>
    <name evidence="1" type="ORF">GCM10023184_22400</name>
</gene>
<reference evidence="2" key="1">
    <citation type="journal article" date="2019" name="Int. J. Syst. Evol. Microbiol.">
        <title>The Global Catalogue of Microorganisms (GCM) 10K type strain sequencing project: providing services to taxonomists for standard genome sequencing and annotation.</title>
        <authorList>
            <consortium name="The Broad Institute Genomics Platform"/>
            <consortium name="The Broad Institute Genome Sequencing Center for Infectious Disease"/>
            <person name="Wu L."/>
            <person name="Ma J."/>
        </authorList>
    </citation>
    <scope>NUCLEOTIDE SEQUENCE [LARGE SCALE GENOMIC DNA]</scope>
    <source>
        <strain evidence="2">JCM 17919</strain>
    </source>
</reference>
<evidence type="ECO:0000313" key="2">
    <source>
        <dbReference type="Proteomes" id="UP001501725"/>
    </source>
</evidence>
<evidence type="ECO:0000313" key="1">
    <source>
        <dbReference type="EMBL" id="GAA4330964.1"/>
    </source>
</evidence>
<keyword evidence="2" id="KW-1185">Reference proteome</keyword>
<sequence>MNLNSLLEKGCADARPCLVPFEVKYFRFRQVNGATWVRVVGRKKGMIWNIEVEENDQAWLTSDNTNYMNKCATEATLTNNQ</sequence>
<organism evidence="1 2">
    <name type="scientific">Flaviaesturariibacter amylovorans</name>
    <dbReference type="NCBI Taxonomy" id="1084520"/>
    <lineage>
        <taxon>Bacteria</taxon>
        <taxon>Pseudomonadati</taxon>
        <taxon>Bacteroidota</taxon>
        <taxon>Chitinophagia</taxon>
        <taxon>Chitinophagales</taxon>
        <taxon>Chitinophagaceae</taxon>
        <taxon>Flaviaestuariibacter</taxon>
    </lineage>
</organism>
<proteinExistence type="predicted"/>